<dbReference type="RefSeq" id="WP_093249557.1">
    <property type="nucleotide sequence ID" value="NZ_FNGP01000001.1"/>
</dbReference>
<protein>
    <submittedName>
        <fullName evidence="3">DNA-binding transcriptional regulator, MarR family</fullName>
    </submittedName>
</protein>
<evidence type="ECO:0000313" key="3">
    <source>
        <dbReference type="EMBL" id="SDL19775.1"/>
    </source>
</evidence>
<keyword evidence="3" id="KW-0238">DNA-binding</keyword>
<dbReference type="Gene3D" id="1.10.10.10">
    <property type="entry name" value="Winged helix-like DNA-binding domain superfamily/Winged helix DNA-binding domain"/>
    <property type="match status" value="1"/>
</dbReference>
<dbReference type="STRING" id="686624.SAMN04488242_0704"/>
<accession>A0A1G9I405</accession>
<dbReference type="InterPro" id="IPR000835">
    <property type="entry name" value="HTH_MarR-typ"/>
</dbReference>
<dbReference type="PROSITE" id="PS50995">
    <property type="entry name" value="HTH_MARR_2"/>
    <property type="match status" value="1"/>
</dbReference>
<dbReference type="GO" id="GO:0006950">
    <property type="term" value="P:response to stress"/>
    <property type="evidence" value="ECO:0007669"/>
    <property type="project" value="TreeGrafter"/>
</dbReference>
<dbReference type="Proteomes" id="UP000199475">
    <property type="component" value="Unassembled WGS sequence"/>
</dbReference>
<keyword evidence="4" id="KW-1185">Reference proteome</keyword>
<evidence type="ECO:0000259" key="2">
    <source>
        <dbReference type="PROSITE" id="PS50995"/>
    </source>
</evidence>
<gene>
    <name evidence="3" type="ORF">SAMN04488242_0704</name>
</gene>
<dbReference type="PANTHER" id="PTHR33164">
    <property type="entry name" value="TRANSCRIPTIONAL REGULATOR, MARR FAMILY"/>
    <property type="match status" value="1"/>
</dbReference>
<dbReference type="InterPro" id="IPR039422">
    <property type="entry name" value="MarR/SlyA-like"/>
</dbReference>
<evidence type="ECO:0000313" key="4">
    <source>
        <dbReference type="Proteomes" id="UP000199475"/>
    </source>
</evidence>
<dbReference type="SMART" id="SM00347">
    <property type="entry name" value="HTH_MARR"/>
    <property type="match status" value="1"/>
</dbReference>
<dbReference type="SUPFAM" id="SSF46785">
    <property type="entry name" value="Winged helix' DNA-binding domain"/>
    <property type="match status" value="1"/>
</dbReference>
<reference evidence="3 4" key="1">
    <citation type="submission" date="2016-10" db="EMBL/GenBank/DDBJ databases">
        <authorList>
            <person name="de Groot N.N."/>
        </authorList>
    </citation>
    <scope>NUCLEOTIDE SEQUENCE [LARGE SCALE GENOMIC DNA]</scope>
    <source>
        <strain evidence="3 4">CGMCC 1.9159</strain>
    </source>
</reference>
<proteinExistence type="predicted"/>
<sequence length="168" mass="18351">MSDQPPFGATPAWALIRALREYTELSERVVDLTGAAHGLHRTDMRTLSLLMRRQAQGLVTTPSDLSRILGLSSASTTALVDRMERQGHAQRTRSETDRRSVSISHTDSAAQEGRALFVPIAQHTMRHLSQFTDEELETAVRVLQAATAAMADAERELGEGGRPQTSGS</sequence>
<dbReference type="Pfam" id="PF12802">
    <property type="entry name" value="MarR_2"/>
    <property type="match status" value="1"/>
</dbReference>
<feature type="region of interest" description="Disordered" evidence="1">
    <location>
        <begin position="84"/>
        <end position="108"/>
    </location>
</feature>
<dbReference type="InterPro" id="IPR036388">
    <property type="entry name" value="WH-like_DNA-bd_sf"/>
</dbReference>
<dbReference type="InterPro" id="IPR036390">
    <property type="entry name" value="WH_DNA-bd_sf"/>
</dbReference>
<dbReference type="GO" id="GO:0003700">
    <property type="term" value="F:DNA-binding transcription factor activity"/>
    <property type="evidence" value="ECO:0007669"/>
    <property type="project" value="InterPro"/>
</dbReference>
<name>A0A1G9I405_9ACTN</name>
<dbReference type="EMBL" id="FNGP01000001">
    <property type="protein sequence ID" value="SDL19775.1"/>
    <property type="molecule type" value="Genomic_DNA"/>
</dbReference>
<feature type="domain" description="HTH marR-type" evidence="2">
    <location>
        <begin position="12"/>
        <end position="148"/>
    </location>
</feature>
<feature type="compositionally biased region" description="Basic and acidic residues" evidence="1">
    <location>
        <begin position="84"/>
        <end position="100"/>
    </location>
</feature>
<evidence type="ECO:0000256" key="1">
    <source>
        <dbReference type="SAM" id="MobiDB-lite"/>
    </source>
</evidence>
<organism evidence="3 4">
    <name type="scientific">Tessaracoccus oleiagri</name>
    <dbReference type="NCBI Taxonomy" id="686624"/>
    <lineage>
        <taxon>Bacteria</taxon>
        <taxon>Bacillati</taxon>
        <taxon>Actinomycetota</taxon>
        <taxon>Actinomycetes</taxon>
        <taxon>Propionibacteriales</taxon>
        <taxon>Propionibacteriaceae</taxon>
        <taxon>Tessaracoccus</taxon>
    </lineage>
</organism>
<dbReference type="PANTHER" id="PTHR33164:SF106">
    <property type="entry name" value="TRANSCRIPTIONAL REGULATORY PROTEIN"/>
    <property type="match status" value="1"/>
</dbReference>
<dbReference type="PRINTS" id="PR00598">
    <property type="entry name" value="HTHMARR"/>
</dbReference>
<dbReference type="OrthoDB" id="3730460at2"/>
<dbReference type="GO" id="GO:0003677">
    <property type="term" value="F:DNA binding"/>
    <property type="evidence" value="ECO:0007669"/>
    <property type="project" value="UniProtKB-KW"/>
</dbReference>
<dbReference type="AlphaFoldDB" id="A0A1G9I405"/>